<proteinExistence type="inferred from homology"/>
<dbReference type="InterPro" id="IPR020568">
    <property type="entry name" value="Ribosomal_Su5_D2-typ_SF"/>
</dbReference>
<evidence type="ECO:0000256" key="1">
    <source>
        <dbReference type="ARBA" id="ARBA00006354"/>
    </source>
</evidence>
<dbReference type="InterPro" id="IPR004482">
    <property type="entry name" value="Mg_chelat-rel"/>
</dbReference>
<dbReference type="SUPFAM" id="SSF54211">
    <property type="entry name" value="Ribosomal protein S5 domain 2-like"/>
    <property type="match status" value="1"/>
</dbReference>
<dbReference type="InterPro" id="IPR045006">
    <property type="entry name" value="CHLI-like"/>
</dbReference>
<organism evidence="3 4">
    <name type="scientific">Corynebacterium glucuronolyticum</name>
    <dbReference type="NCBI Taxonomy" id="39791"/>
    <lineage>
        <taxon>Bacteria</taxon>
        <taxon>Bacillati</taxon>
        <taxon>Actinomycetota</taxon>
        <taxon>Actinomycetes</taxon>
        <taxon>Mycobacteriales</taxon>
        <taxon>Corynebacteriaceae</taxon>
        <taxon>Corynebacterium</taxon>
    </lineage>
</organism>
<evidence type="ECO:0000313" key="3">
    <source>
        <dbReference type="EMBL" id="QRP69758.1"/>
    </source>
</evidence>
<accession>A0AAX1L6C9</accession>
<dbReference type="PANTHER" id="PTHR32039:SF7">
    <property type="entry name" value="COMPETENCE PROTEIN COMM"/>
    <property type="match status" value="1"/>
</dbReference>
<dbReference type="EMBL" id="CP069534">
    <property type="protein sequence ID" value="QRP69758.1"/>
    <property type="molecule type" value="Genomic_DNA"/>
</dbReference>
<protein>
    <submittedName>
        <fullName evidence="3">YifB family Mg chelatase-like AAA ATPase</fullName>
    </submittedName>
</protein>
<dbReference type="RefSeq" id="WP_005395614.1">
    <property type="nucleotide sequence ID" value="NZ_CP069534.1"/>
</dbReference>
<dbReference type="NCBIfam" id="TIGR00368">
    <property type="entry name" value="YifB family Mg chelatase-like AAA ATPase"/>
    <property type="match status" value="1"/>
</dbReference>
<dbReference type="GO" id="GO:0005524">
    <property type="term" value="F:ATP binding"/>
    <property type="evidence" value="ECO:0007669"/>
    <property type="project" value="InterPro"/>
</dbReference>
<reference evidence="3" key="1">
    <citation type="submission" date="2021-02" db="EMBL/GenBank/DDBJ databases">
        <title>FDA dAtabase for Regulatory Grade micrObial Sequences (FDA-ARGOS): Supporting development and validation of Infectious Disease Dx tests.</title>
        <authorList>
            <person name="Sproer C."/>
            <person name="Gronow S."/>
            <person name="Severitt S."/>
            <person name="Schroder I."/>
            <person name="Tallon L."/>
            <person name="Sadzewicz L."/>
            <person name="Zhao X."/>
            <person name="Boylan J."/>
            <person name="Ott S."/>
            <person name="Bowen H."/>
            <person name="Vavikolanu K."/>
            <person name="Mehta A."/>
            <person name="Aluvathingal J."/>
            <person name="Nadendla S."/>
            <person name="Lowell S."/>
            <person name="Myers T."/>
            <person name="Yan Y."/>
            <person name="Sichtig H."/>
        </authorList>
    </citation>
    <scope>NUCLEOTIDE SEQUENCE</scope>
    <source>
        <strain evidence="3">FDAARGOS_1191</strain>
    </source>
</reference>
<sequence length="510" mass="54143">MALARTKSVAFEGVTARIVDVEANVGPGLPGTYIVGLADKAVAESRDRIKLAAQNSHLPWPKTKIIVSLSPASLRKSGSHFDLPMVLSILFAGASGPYEDHILSTTVFLGEVSLDGGIKPVTGIIPAILAAKNAGYVRVVIPAGNAAEATLCQDMDIRVATALTDVVRFVAGESDLEDAHGSASDVGEDNPTVLDMRDVAGQPEACRAAEIAAAGGHNFLMIGPPGSGKSMIAARLPGLLPDLTPEYKLEATAVHSVAGRTFTGPVIHPPFVAPHHSVTRAALIGGGAGNPVPGAVSLAHRGVLFLDEVSEISASILDSLRTPLEQGYVRLIRSRRDVYFPAKFQLVMAANPCRCGAEEPSACRCSANARARYLNNVSGPLRDRLDMVVRTHAQGSVIRSEEQESTAVIRQRVIEARGRAGHRWARASYPGVINAEIDGAWLRREFPADEEAMEYLAVYLARGDISQRGVDRTLKLAWTIADLAGCDRPDIDHVAQALEFHDYAGGEVAA</sequence>
<comment type="similarity">
    <text evidence="1">Belongs to the Mg-chelatase subunits D/I family. ComM subfamily.</text>
</comment>
<dbReference type="InterPro" id="IPR014721">
    <property type="entry name" value="Ribsml_uS5_D2-typ_fold_subgr"/>
</dbReference>
<dbReference type="SUPFAM" id="SSF52540">
    <property type="entry name" value="P-loop containing nucleoside triphosphate hydrolases"/>
    <property type="match status" value="1"/>
</dbReference>
<dbReference type="InterPro" id="IPR003593">
    <property type="entry name" value="AAA+_ATPase"/>
</dbReference>
<feature type="domain" description="AAA+ ATPase" evidence="2">
    <location>
        <begin position="215"/>
        <end position="395"/>
    </location>
</feature>
<dbReference type="Pfam" id="PF13335">
    <property type="entry name" value="Mg_chelatase_C"/>
    <property type="match status" value="1"/>
</dbReference>
<dbReference type="InterPro" id="IPR025158">
    <property type="entry name" value="Mg_chelat-rel_C"/>
</dbReference>
<dbReference type="InterPro" id="IPR000523">
    <property type="entry name" value="Mg_chelatse_chII-like_cat_dom"/>
</dbReference>
<evidence type="ECO:0000313" key="4">
    <source>
        <dbReference type="Proteomes" id="UP000617681"/>
    </source>
</evidence>
<dbReference type="PANTHER" id="PTHR32039">
    <property type="entry name" value="MAGNESIUM-CHELATASE SUBUNIT CHLI"/>
    <property type="match status" value="1"/>
</dbReference>
<dbReference type="Gene3D" id="3.30.230.10">
    <property type="match status" value="1"/>
</dbReference>
<dbReference type="Proteomes" id="UP000617681">
    <property type="component" value="Chromosome"/>
</dbReference>
<dbReference type="AlphaFoldDB" id="A0AAX1L6C9"/>
<dbReference type="InterPro" id="IPR027417">
    <property type="entry name" value="P-loop_NTPase"/>
</dbReference>
<dbReference type="Gene3D" id="3.40.50.300">
    <property type="entry name" value="P-loop containing nucleotide triphosphate hydrolases"/>
    <property type="match status" value="1"/>
</dbReference>
<evidence type="ECO:0000259" key="2">
    <source>
        <dbReference type="SMART" id="SM00382"/>
    </source>
</evidence>
<dbReference type="SMART" id="SM00382">
    <property type="entry name" value="AAA"/>
    <property type="match status" value="1"/>
</dbReference>
<dbReference type="Pfam" id="PF13541">
    <property type="entry name" value="ChlI"/>
    <property type="match status" value="1"/>
</dbReference>
<gene>
    <name evidence="3" type="ORF">I6J21_08015</name>
</gene>
<dbReference type="Pfam" id="PF01078">
    <property type="entry name" value="Mg_chelatase"/>
    <property type="match status" value="1"/>
</dbReference>
<name>A0AAX1L6C9_9CORY</name>